<keyword evidence="2" id="KW-0472">Membrane</keyword>
<name>A0ABY7DMY0_MYAAR</name>
<keyword evidence="2" id="KW-1133">Transmembrane helix</keyword>
<evidence type="ECO:0008006" key="6">
    <source>
        <dbReference type="Google" id="ProtNLM"/>
    </source>
</evidence>
<keyword evidence="2" id="KW-0812">Transmembrane</keyword>
<evidence type="ECO:0000313" key="4">
    <source>
        <dbReference type="EMBL" id="WAQ98243.1"/>
    </source>
</evidence>
<feature type="region of interest" description="Disordered" evidence="1">
    <location>
        <begin position="261"/>
        <end position="295"/>
    </location>
</feature>
<accession>A0ABY7DMY0</accession>
<dbReference type="Gene3D" id="2.60.40.10">
    <property type="entry name" value="Immunoglobulins"/>
    <property type="match status" value="1"/>
</dbReference>
<sequence>MYTSVYLGFVTFVILMRCNGQFFPTLKPSPRAGVIAGNDLQLICSYDGIENVTICTWKIDGGSVGILRLLDTGCIVYQSLANTTLYNATCLGNNMFSVVLKHVKKEYHGMRWDCEMRIGGSYYKSNTSEIYVAVPVASVTFEPPSSQHITLNENSTYKAQCRTTPARPLAVISWRNDSKTHDLLDDDKDVIAEVTHTTEKNGTIVTTISTVKEEKPVSTALTVTSSVLGSAVFILIVVLLLLCFRKRANVLTSKGTEDMKLDPLQTQREASYTDLTRPSPDQDNQYDTINAASTM</sequence>
<dbReference type="InterPro" id="IPR013783">
    <property type="entry name" value="Ig-like_fold"/>
</dbReference>
<proteinExistence type="predicted"/>
<feature type="transmembrane region" description="Helical" evidence="2">
    <location>
        <begin position="220"/>
        <end position="244"/>
    </location>
</feature>
<evidence type="ECO:0000256" key="2">
    <source>
        <dbReference type="SAM" id="Phobius"/>
    </source>
</evidence>
<keyword evidence="5" id="KW-1185">Reference proteome</keyword>
<organism evidence="4 5">
    <name type="scientific">Mya arenaria</name>
    <name type="common">Soft-shell clam</name>
    <dbReference type="NCBI Taxonomy" id="6604"/>
    <lineage>
        <taxon>Eukaryota</taxon>
        <taxon>Metazoa</taxon>
        <taxon>Spiralia</taxon>
        <taxon>Lophotrochozoa</taxon>
        <taxon>Mollusca</taxon>
        <taxon>Bivalvia</taxon>
        <taxon>Autobranchia</taxon>
        <taxon>Heteroconchia</taxon>
        <taxon>Euheterodonta</taxon>
        <taxon>Imparidentia</taxon>
        <taxon>Neoheterodontei</taxon>
        <taxon>Myida</taxon>
        <taxon>Myoidea</taxon>
        <taxon>Myidae</taxon>
        <taxon>Mya</taxon>
    </lineage>
</organism>
<feature type="compositionally biased region" description="Polar residues" evidence="1">
    <location>
        <begin position="264"/>
        <end position="295"/>
    </location>
</feature>
<evidence type="ECO:0000313" key="5">
    <source>
        <dbReference type="Proteomes" id="UP001164746"/>
    </source>
</evidence>
<evidence type="ECO:0000256" key="3">
    <source>
        <dbReference type="SAM" id="SignalP"/>
    </source>
</evidence>
<keyword evidence="3" id="KW-0732">Signal</keyword>
<feature type="signal peptide" evidence="3">
    <location>
        <begin position="1"/>
        <end position="20"/>
    </location>
</feature>
<feature type="chain" id="PRO_5047312789" description="Ig-like domain-containing protein" evidence="3">
    <location>
        <begin position="21"/>
        <end position="295"/>
    </location>
</feature>
<dbReference type="Proteomes" id="UP001164746">
    <property type="component" value="Chromosome 3"/>
</dbReference>
<gene>
    <name evidence="4" type="ORF">MAR_022616</name>
</gene>
<dbReference type="EMBL" id="CP111014">
    <property type="protein sequence ID" value="WAQ98243.1"/>
    <property type="molecule type" value="Genomic_DNA"/>
</dbReference>
<protein>
    <recommendedName>
        <fullName evidence="6">Ig-like domain-containing protein</fullName>
    </recommendedName>
</protein>
<reference evidence="4" key="1">
    <citation type="submission" date="2022-11" db="EMBL/GenBank/DDBJ databases">
        <title>Centuries of genome instability and evolution in soft-shell clam transmissible cancer (bioRxiv).</title>
        <authorList>
            <person name="Hart S.F.M."/>
            <person name="Yonemitsu M.A."/>
            <person name="Giersch R.M."/>
            <person name="Beal B.F."/>
            <person name="Arriagada G."/>
            <person name="Davis B.W."/>
            <person name="Ostrander E.A."/>
            <person name="Goff S.P."/>
            <person name="Metzger M.J."/>
        </authorList>
    </citation>
    <scope>NUCLEOTIDE SEQUENCE</scope>
    <source>
        <strain evidence="4">MELC-2E11</strain>
        <tissue evidence="4">Siphon/mantle</tissue>
    </source>
</reference>
<evidence type="ECO:0000256" key="1">
    <source>
        <dbReference type="SAM" id="MobiDB-lite"/>
    </source>
</evidence>